<reference evidence="2" key="1">
    <citation type="journal article" date="2019" name="Int. J. Syst. Evol. Microbiol.">
        <title>The Global Catalogue of Microorganisms (GCM) 10K type strain sequencing project: providing services to taxonomists for standard genome sequencing and annotation.</title>
        <authorList>
            <consortium name="The Broad Institute Genomics Platform"/>
            <consortium name="The Broad Institute Genome Sequencing Center for Infectious Disease"/>
            <person name="Wu L."/>
            <person name="Ma J."/>
        </authorList>
    </citation>
    <scope>NUCLEOTIDE SEQUENCE [LARGE SCALE GENOMIC DNA]</scope>
    <source>
        <strain evidence="2">JCM 16373</strain>
    </source>
</reference>
<keyword evidence="2" id="KW-1185">Reference proteome</keyword>
<proteinExistence type="predicted"/>
<dbReference type="Proteomes" id="UP001501447">
    <property type="component" value="Unassembled WGS sequence"/>
</dbReference>
<comment type="caution">
    <text evidence="1">The sequence shown here is derived from an EMBL/GenBank/DDBJ whole genome shotgun (WGS) entry which is preliminary data.</text>
</comment>
<evidence type="ECO:0000313" key="1">
    <source>
        <dbReference type="EMBL" id="GAA2600782.1"/>
    </source>
</evidence>
<sequence>MRTTLRALEGLEQFLLAGGRRTARHNAWTAVLEDRRRARARHEAEQVFEAVSRPKANSAG</sequence>
<accession>A0ABP6C979</accession>
<evidence type="ECO:0000313" key="2">
    <source>
        <dbReference type="Proteomes" id="UP001501447"/>
    </source>
</evidence>
<protein>
    <submittedName>
        <fullName evidence="1">Uncharacterized protein</fullName>
    </submittedName>
</protein>
<name>A0ABP6C979_9ACTN</name>
<dbReference type="RefSeq" id="WP_344562969.1">
    <property type="nucleotide sequence ID" value="NZ_BAAARJ010000003.1"/>
</dbReference>
<gene>
    <name evidence="1" type="ORF">GCM10009863_12620</name>
</gene>
<organism evidence="1 2">
    <name type="scientific">Streptomyces axinellae</name>
    <dbReference type="NCBI Taxonomy" id="552788"/>
    <lineage>
        <taxon>Bacteria</taxon>
        <taxon>Bacillati</taxon>
        <taxon>Actinomycetota</taxon>
        <taxon>Actinomycetes</taxon>
        <taxon>Kitasatosporales</taxon>
        <taxon>Streptomycetaceae</taxon>
        <taxon>Streptomyces</taxon>
    </lineage>
</organism>
<dbReference type="EMBL" id="BAAARJ010000003">
    <property type="protein sequence ID" value="GAA2600782.1"/>
    <property type="molecule type" value="Genomic_DNA"/>
</dbReference>